<proteinExistence type="predicted"/>
<reference evidence="2" key="1">
    <citation type="submission" date="2018-05" db="EMBL/GenBank/DDBJ databases">
        <authorList>
            <person name="Lanie J.A."/>
            <person name="Ng W.-L."/>
            <person name="Kazmierczak K.M."/>
            <person name="Andrzejewski T.M."/>
            <person name="Davidsen T.M."/>
            <person name="Wayne K.J."/>
            <person name="Tettelin H."/>
            <person name="Glass J.I."/>
            <person name="Rusch D."/>
            <person name="Podicherti R."/>
            <person name="Tsui H.-C.T."/>
            <person name="Winkler M.E."/>
        </authorList>
    </citation>
    <scope>NUCLEOTIDE SEQUENCE</scope>
</reference>
<dbReference type="InterPro" id="IPR000587">
    <property type="entry name" value="Creatinase_N"/>
</dbReference>
<protein>
    <recommendedName>
        <fullName evidence="1">Creatinase N-terminal domain-containing protein</fullName>
    </recommendedName>
</protein>
<accession>A0A381TIH0</accession>
<gene>
    <name evidence="2" type="ORF">METZ01_LOCUS66607</name>
</gene>
<feature type="non-terminal residue" evidence="2">
    <location>
        <position position="59"/>
    </location>
</feature>
<dbReference type="SUPFAM" id="SSF53092">
    <property type="entry name" value="Creatinase/prolidase N-terminal domain"/>
    <property type="match status" value="1"/>
</dbReference>
<organism evidence="2">
    <name type="scientific">marine metagenome</name>
    <dbReference type="NCBI Taxonomy" id="408172"/>
    <lineage>
        <taxon>unclassified sequences</taxon>
        <taxon>metagenomes</taxon>
        <taxon>ecological metagenomes</taxon>
    </lineage>
</organism>
<name>A0A381TIH0_9ZZZZ</name>
<dbReference type="Gene3D" id="3.40.350.10">
    <property type="entry name" value="Creatinase/prolidase N-terminal domain"/>
    <property type="match status" value="1"/>
</dbReference>
<sequence length="59" mass="6782">MPDVDLPFSRREYAERLDRVRKSMDSRGIEVLVAADPSNMSWLTGYDGWSFYTPQAVVV</sequence>
<feature type="non-terminal residue" evidence="2">
    <location>
        <position position="1"/>
    </location>
</feature>
<dbReference type="EMBL" id="UINC01004360">
    <property type="protein sequence ID" value="SVA13753.1"/>
    <property type="molecule type" value="Genomic_DNA"/>
</dbReference>
<dbReference type="Pfam" id="PF01321">
    <property type="entry name" value="Creatinase_N"/>
    <property type="match status" value="1"/>
</dbReference>
<evidence type="ECO:0000259" key="1">
    <source>
        <dbReference type="Pfam" id="PF01321"/>
    </source>
</evidence>
<evidence type="ECO:0000313" key="2">
    <source>
        <dbReference type="EMBL" id="SVA13753.1"/>
    </source>
</evidence>
<dbReference type="InterPro" id="IPR029149">
    <property type="entry name" value="Creatin/AminoP/Spt16_N"/>
</dbReference>
<feature type="domain" description="Creatinase N-terminal" evidence="1">
    <location>
        <begin position="16"/>
        <end position="58"/>
    </location>
</feature>
<dbReference type="AlphaFoldDB" id="A0A381TIH0"/>